<proteinExistence type="predicted"/>
<dbReference type="InterPro" id="IPR038508">
    <property type="entry name" value="ArfGAP_dom_sf"/>
</dbReference>
<name>A0A7S1D722_CYCTE</name>
<reference evidence="7" key="1">
    <citation type="submission" date="2021-01" db="EMBL/GenBank/DDBJ databases">
        <authorList>
            <person name="Corre E."/>
            <person name="Pelletier E."/>
            <person name="Niang G."/>
            <person name="Scheremetjew M."/>
            <person name="Finn R."/>
            <person name="Kale V."/>
            <person name="Holt S."/>
            <person name="Cochrane G."/>
            <person name="Meng A."/>
            <person name="Brown T."/>
            <person name="Cohen L."/>
        </authorList>
    </citation>
    <scope>NUCLEOTIDE SEQUENCE</scope>
    <source>
        <strain evidence="7">ECT3854</strain>
    </source>
</reference>
<dbReference type="Gene3D" id="1.10.220.150">
    <property type="entry name" value="Arf GTPase activating protein"/>
    <property type="match status" value="1"/>
</dbReference>
<keyword evidence="4" id="KW-0862">Zinc</keyword>
<dbReference type="Pfam" id="PF01412">
    <property type="entry name" value="ArfGap"/>
    <property type="match status" value="1"/>
</dbReference>
<dbReference type="SMART" id="SM00105">
    <property type="entry name" value="ArfGap"/>
    <property type="match status" value="1"/>
</dbReference>
<evidence type="ECO:0000256" key="1">
    <source>
        <dbReference type="ARBA" id="ARBA00022468"/>
    </source>
</evidence>
<sequence length="255" mass="29566">MPPRSFDNHDDFVAMYSHHEEEDSLVERAAYELEGMKRETADGNELHPLPPACYEVIKSITGNDECVDCGASHPDWATVSYGALICMRCCARHRSLGVQFSKVRSLTMDHWSYKQVLKMMEGGNQQLGDFFSRHALSADGANGDSNLRKRYLTKAAKFYQQGIDRHICQVVSDGLYRGREVYRKIRQSTSTSKQQQQLQQQQQQQQMWGMQENWPLLLPSEELDNNDPKKTMRENERLREQGYTFQFIFRTSIII</sequence>
<evidence type="ECO:0000256" key="2">
    <source>
        <dbReference type="ARBA" id="ARBA00022723"/>
    </source>
</evidence>
<dbReference type="PANTHER" id="PTHR45686:SF4">
    <property type="entry name" value="ADP-RIBOSYLATION FACTOR GTPASE ACTIVATING PROTEIN 3, ISOFORM H"/>
    <property type="match status" value="1"/>
</dbReference>
<accession>A0A7S1D722</accession>
<dbReference type="GO" id="GO:0005096">
    <property type="term" value="F:GTPase activator activity"/>
    <property type="evidence" value="ECO:0007669"/>
    <property type="project" value="UniProtKB-KW"/>
</dbReference>
<evidence type="ECO:0000256" key="5">
    <source>
        <dbReference type="PROSITE-ProRule" id="PRU00288"/>
    </source>
</evidence>
<keyword evidence="1" id="KW-0343">GTPase activation</keyword>
<keyword evidence="3 5" id="KW-0863">Zinc-finger</keyword>
<dbReference type="GO" id="GO:0000139">
    <property type="term" value="C:Golgi membrane"/>
    <property type="evidence" value="ECO:0007669"/>
    <property type="project" value="GOC"/>
</dbReference>
<evidence type="ECO:0000256" key="3">
    <source>
        <dbReference type="ARBA" id="ARBA00022771"/>
    </source>
</evidence>
<evidence type="ECO:0000256" key="4">
    <source>
        <dbReference type="ARBA" id="ARBA00022833"/>
    </source>
</evidence>
<dbReference type="EMBL" id="HBFW01017561">
    <property type="protein sequence ID" value="CAD8940184.1"/>
    <property type="molecule type" value="Transcribed_RNA"/>
</dbReference>
<dbReference type="InterPro" id="IPR001164">
    <property type="entry name" value="ArfGAP_dom"/>
</dbReference>
<evidence type="ECO:0000313" key="7">
    <source>
        <dbReference type="EMBL" id="CAD8940184.1"/>
    </source>
</evidence>
<dbReference type="GO" id="GO:0048205">
    <property type="term" value="P:COPI coating of Golgi vesicle"/>
    <property type="evidence" value="ECO:0007669"/>
    <property type="project" value="TreeGrafter"/>
</dbReference>
<dbReference type="PANTHER" id="PTHR45686">
    <property type="entry name" value="ADP-RIBOSYLATION FACTOR GTPASE ACTIVATING PROTEIN 3, ISOFORM H-RELATED"/>
    <property type="match status" value="1"/>
</dbReference>
<evidence type="ECO:0000259" key="6">
    <source>
        <dbReference type="PROSITE" id="PS50115"/>
    </source>
</evidence>
<dbReference type="AlphaFoldDB" id="A0A7S1D722"/>
<organism evidence="7">
    <name type="scientific">Cyclophora tenuis</name>
    <name type="common">Marine diatom</name>
    <dbReference type="NCBI Taxonomy" id="216820"/>
    <lineage>
        <taxon>Eukaryota</taxon>
        <taxon>Sar</taxon>
        <taxon>Stramenopiles</taxon>
        <taxon>Ochrophyta</taxon>
        <taxon>Bacillariophyta</taxon>
        <taxon>Fragilariophyceae</taxon>
        <taxon>Fragilariophycidae</taxon>
        <taxon>Cyclophorales</taxon>
        <taxon>Cyclophoraceae</taxon>
        <taxon>Cyclophora</taxon>
    </lineage>
</organism>
<dbReference type="PROSITE" id="PS50115">
    <property type="entry name" value="ARFGAP"/>
    <property type="match status" value="1"/>
</dbReference>
<gene>
    <name evidence="7" type="ORF">CTEN0397_LOCUS11250</name>
</gene>
<dbReference type="GO" id="GO:0008270">
    <property type="term" value="F:zinc ion binding"/>
    <property type="evidence" value="ECO:0007669"/>
    <property type="project" value="UniProtKB-KW"/>
</dbReference>
<dbReference type="PRINTS" id="PR00405">
    <property type="entry name" value="REVINTRACTNG"/>
</dbReference>
<protein>
    <recommendedName>
        <fullName evidence="6">Arf-GAP domain-containing protein</fullName>
    </recommendedName>
</protein>
<dbReference type="SUPFAM" id="SSF57863">
    <property type="entry name" value="ArfGap/RecO-like zinc finger"/>
    <property type="match status" value="1"/>
</dbReference>
<dbReference type="InterPro" id="IPR037278">
    <property type="entry name" value="ARFGAP/RecO"/>
</dbReference>
<keyword evidence="2" id="KW-0479">Metal-binding</keyword>
<feature type="domain" description="Arf-GAP" evidence="6">
    <location>
        <begin position="51"/>
        <end position="161"/>
    </location>
</feature>